<evidence type="ECO:0000259" key="4">
    <source>
        <dbReference type="PROSITE" id="PS50835"/>
    </source>
</evidence>
<evidence type="ECO:0000313" key="6">
    <source>
        <dbReference type="Proteomes" id="UP000007635"/>
    </source>
</evidence>
<dbReference type="InterPro" id="IPR036179">
    <property type="entry name" value="Ig-like_dom_sf"/>
</dbReference>
<proteinExistence type="predicted"/>
<dbReference type="InterPro" id="IPR013783">
    <property type="entry name" value="Ig-like_fold"/>
</dbReference>
<dbReference type="InterPro" id="IPR007110">
    <property type="entry name" value="Ig-like_dom"/>
</dbReference>
<dbReference type="FunFam" id="2.60.40.10:FF:000069">
    <property type="entry name" value="Alpha-protein kinase 3"/>
    <property type="match status" value="1"/>
</dbReference>
<dbReference type="Gene3D" id="2.60.40.10">
    <property type="entry name" value="Immunoglobulins"/>
    <property type="match status" value="1"/>
</dbReference>
<dbReference type="InterPro" id="IPR013098">
    <property type="entry name" value="Ig_I-set"/>
</dbReference>
<reference evidence="5 6" key="1">
    <citation type="journal article" date="2021" name="G3 (Bethesda)">
        <title>Improved contiguity of the threespine stickleback genome using long-read sequencing.</title>
        <authorList>
            <person name="Nath S."/>
            <person name="Shaw D.E."/>
            <person name="White M.A."/>
        </authorList>
    </citation>
    <scope>NUCLEOTIDE SEQUENCE [LARGE SCALE GENOMIC DNA]</scope>
    <source>
        <strain evidence="5 6">Lake Benthic</strain>
    </source>
</reference>
<dbReference type="SUPFAM" id="SSF48726">
    <property type="entry name" value="Immunoglobulin"/>
    <property type="match status" value="1"/>
</dbReference>
<dbReference type="PROSITE" id="PS50835">
    <property type="entry name" value="IG_LIKE"/>
    <property type="match status" value="1"/>
</dbReference>
<dbReference type="AlphaFoldDB" id="A0AAQ4S933"/>
<dbReference type="InterPro" id="IPR003599">
    <property type="entry name" value="Ig_sub"/>
</dbReference>
<keyword evidence="2" id="KW-0393">Immunoglobulin domain</keyword>
<dbReference type="Ensembl" id="ENSGACT00000051381.1">
    <property type="protein sequence ID" value="ENSGACP00000071071.1"/>
    <property type="gene ID" value="ENSGACG00000013620.2"/>
</dbReference>
<dbReference type="InterPro" id="IPR003598">
    <property type="entry name" value="Ig_sub2"/>
</dbReference>
<evidence type="ECO:0000256" key="1">
    <source>
        <dbReference type="ARBA" id="ARBA00022737"/>
    </source>
</evidence>
<evidence type="ECO:0000256" key="3">
    <source>
        <dbReference type="SAM" id="MobiDB-lite"/>
    </source>
</evidence>
<dbReference type="SMART" id="SM00408">
    <property type="entry name" value="IGc2"/>
    <property type="match status" value="1"/>
</dbReference>
<feature type="region of interest" description="Disordered" evidence="3">
    <location>
        <begin position="1"/>
        <end position="31"/>
    </location>
</feature>
<evidence type="ECO:0000313" key="5">
    <source>
        <dbReference type="Ensembl" id="ENSGACP00000071071.1"/>
    </source>
</evidence>
<dbReference type="SMART" id="SM00409">
    <property type="entry name" value="IG"/>
    <property type="match status" value="1"/>
</dbReference>
<organism evidence="5 6">
    <name type="scientific">Gasterosteus aculeatus aculeatus</name>
    <name type="common">three-spined stickleback</name>
    <dbReference type="NCBI Taxonomy" id="481459"/>
    <lineage>
        <taxon>Eukaryota</taxon>
        <taxon>Metazoa</taxon>
        <taxon>Chordata</taxon>
        <taxon>Craniata</taxon>
        <taxon>Vertebrata</taxon>
        <taxon>Euteleostomi</taxon>
        <taxon>Actinopterygii</taxon>
        <taxon>Neopterygii</taxon>
        <taxon>Teleostei</taxon>
        <taxon>Neoteleostei</taxon>
        <taxon>Acanthomorphata</taxon>
        <taxon>Eupercaria</taxon>
        <taxon>Perciformes</taxon>
        <taxon>Cottioidei</taxon>
        <taxon>Gasterosteales</taxon>
        <taxon>Gasterosteidae</taxon>
        <taxon>Gasterosteus</taxon>
    </lineage>
</organism>
<reference evidence="5" key="3">
    <citation type="submission" date="2025-09" db="UniProtKB">
        <authorList>
            <consortium name="Ensembl"/>
        </authorList>
    </citation>
    <scope>IDENTIFICATION</scope>
</reference>
<dbReference type="PANTHER" id="PTHR47633">
    <property type="entry name" value="IMMUNOGLOBULIN"/>
    <property type="match status" value="1"/>
</dbReference>
<dbReference type="Pfam" id="PF07679">
    <property type="entry name" value="I-set"/>
    <property type="match status" value="1"/>
</dbReference>
<sequence>MREEGRKDGVESFGGSAQRSWKGPERRKTPEHEVCFGSCGNESAASLYVWRVRLKLHISMDVLRETLAEEHHRDKWTMFGNEAEKVELDVMRNQRALRRRGDAAAFRKQAEAKASAHLKHLERLSQKAPDFPIPLRSHAVWEGMTVTFSCTVQGCPPPEVTWFKDGLPLRMSDQPWNYSLQQKYGLSSLEIRRCSPDDAGEYKAIATSPLGEALTFGTLLVNSRHGAAAGSERSPNPGKFHAKGPNKKWAPCISSSGLWNSSRCTHERGGVRG</sequence>
<feature type="compositionally biased region" description="Basic and acidic residues" evidence="3">
    <location>
        <begin position="1"/>
        <end position="10"/>
    </location>
</feature>
<keyword evidence="6" id="KW-1185">Reference proteome</keyword>
<accession>A0AAQ4S933</accession>
<keyword evidence="1" id="KW-0677">Repeat</keyword>
<feature type="compositionally biased region" description="Basic and acidic residues" evidence="3">
    <location>
        <begin position="22"/>
        <end position="31"/>
    </location>
</feature>
<dbReference type="Proteomes" id="UP000007635">
    <property type="component" value="Chromosome XX"/>
</dbReference>
<reference evidence="5" key="2">
    <citation type="submission" date="2025-08" db="UniProtKB">
        <authorList>
            <consortium name="Ensembl"/>
        </authorList>
    </citation>
    <scope>IDENTIFICATION</scope>
</reference>
<evidence type="ECO:0000256" key="2">
    <source>
        <dbReference type="ARBA" id="ARBA00023319"/>
    </source>
</evidence>
<feature type="domain" description="Ig-like" evidence="4">
    <location>
        <begin position="129"/>
        <end position="215"/>
    </location>
</feature>
<protein>
    <submittedName>
        <fullName evidence="5">Myomesin 3</fullName>
    </submittedName>
</protein>
<dbReference type="GeneTree" id="ENSGT00940000158669"/>
<name>A0AAQ4S933_GASAC</name>